<gene>
    <name evidence="2" type="ORF">ASN18_3226</name>
</gene>
<proteinExistence type="predicted"/>
<dbReference type="Proteomes" id="UP000060487">
    <property type="component" value="Unassembled WGS sequence"/>
</dbReference>
<name>A0ABR5SC27_9BACT</name>
<keyword evidence="3" id="KW-1185">Reference proteome</keyword>
<accession>A0ABR5SC27</accession>
<evidence type="ECO:0000313" key="2">
    <source>
        <dbReference type="EMBL" id="KWT75626.1"/>
    </source>
</evidence>
<dbReference type="InterPro" id="IPR012902">
    <property type="entry name" value="N_methyl_site"/>
</dbReference>
<feature type="transmembrane region" description="Helical" evidence="1">
    <location>
        <begin position="12"/>
        <end position="32"/>
    </location>
</feature>
<evidence type="ECO:0008006" key="4">
    <source>
        <dbReference type="Google" id="ProtNLM"/>
    </source>
</evidence>
<keyword evidence="1" id="KW-0812">Transmembrane</keyword>
<organism evidence="2 3">
    <name type="scientific">Candidatus Magnetominusculus xianensis</name>
    <dbReference type="NCBI Taxonomy" id="1748249"/>
    <lineage>
        <taxon>Bacteria</taxon>
        <taxon>Pseudomonadati</taxon>
        <taxon>Nitrospirota</taxon>
        <taxon>Nitrospiria</taxon>
        <taxon>Nitrospirales</taxon>
        <taxon>Nitrospiraceae</taxon>
        <taxon>Candidatus Magnetominusculus</taxon>
    </lineage>
</organism>
<protein>
    <recommendedName>
        <fullName evidence="4">Prepilin-type N-terminal cleavage/methylation domain-containing protein</fullName>
    </recommendedName>
</protein>
<keyword evidence="1" id="KW-1133">Transmembrane helix</keyword>
<sequence>MRHLGQRGFTLLESILIITLVAVAGTMMFTIANSPFTNAADVNRKTSNAFKLEVVMENIIADYKKNYKNNSDWYQFDNDIGVEGISVVQANVYGSYILKDKHFIKYVGSVETIDTSQNLSSVTIGAALKVTIADDDGNSLTTIFSRYK</sequence>
<dbReference type="EMBL" id="LNQR01000129">
    <property type="protein sequence ID" value="KWT75626.1"/>
    <property type="molecule type" value="Genomic_DNA"/>
</dbReference>
<reference evidence="2 3" key="1">
    <citation type="submission" date="2015-11" db="EMBL/GenBank/DDBJ databases">
        <authorList>
            <person name="Lin W."/>
        </authorList>
    </citation>
    <scope>NUCLEOTIDE SEQUENCE [LARGE SCALE GENOMIC DNA]</scope>
    <source>
        <strain evidence="2 3">HCH-1</strain>
    </source>
</reference>
<keyword evidence="1" id="KW-0472">Membrane</keyword>
<evidence type="ECO:0000313" key="3">
    <source>
        <dbReference type="Proteomes" id="UP000060487"/>
    </source>
</evidence>
<comment type="caution">
    <text evidence="2">The sequence shown here is derived from an EMBL/GenBank/DDBJ whole genome shotgun (WGS) entry which is preliminary data.</text>
</comment>
<evidence type="ECO:0000256" key="1">
    <source>
        <dbReference type="SAM" id="Phobius"/>
    </source>
</evidence>
<dbReference type="PROSITE" id="PS00409">
    <property type="entry name" value="PROKAR_NTER_METHYL"/>
    <property type="match status" value="1"/>
</dbReference>